<accession>A0A7W7MYB7</accession>
<dbReference type="InterPro" id="IPR002692">
    <property type="entry name" value="S45"/>
</dbReference>
<dbReference type="Proteomes" id="UP000549343">
    <property type="component" value="Unassembled WGS sequence"/>
</dbReference>
<evidence type="ECO:0000256" key="1">
    <source>
        <dbReference type="ARBA" id="ARBA00006586"/>
    </source>
</evidence>
<dbReference type="PANTHER" id="PTHR34218:SF3">
    <property type="entry name" value="ACYL-HOMOSERINE LACTONE ACYLASE PVDQ"/>
    <property type="match status" value="1"/>
</dbReference>
<dbReference type="EMBL" id="JACHMV010000001">
    <property type="protein sequence ID" value="MBB4775731.1"/>
    <property type="molecule type" value="Genomic_DNA"/>
</dbReference>
<proteinExistence type="inferred from homology"/>
<reference evidence="7 8" key="2">
    <citation type="submission" date="2020-08" db="EMBL/GenBank/DDBJ databases">
        <title>Sequencing the genomes of 1000 actinobacteria strains.</title>
        <authorList>
            <person name="Klenk H.-P."/>
        </authorList>
    </citation>
    <scope>NUCLEOTIDE SEQUENCE [LARGE SCALE GENOMIC DNA]</scope>
    <source>
        <strain evidence="7 8">DSM 44772</strain>
    </source>
</reference>
<dbReference type="SUPFAM" id="SSF56235">
    <property type="entry name" value="N-terminal nucleophile aminohydrolases (Ntn hydrolases)"/>
    <property type="match status" value="1"/>
</dbReference>
<dbReference type="GO" id="GO:0016811">
    <property type="term" value="F:hydrolase activity, acting on carbon-nitrogen (but not peptide) bonds, in linear amides"/>
    <property type="evidence" value="ECO:0007669"/>
    <property type="project" value="InterPro"/>
</dbReference>
<evidence type="ECO:0000313" key="6">
    <source>
        <dbReference type="EMBL" id="GAA0590485.1"/>
    </source>
</evidence>
<keyword evidence="3 7" id="KW-0378">Hydrolase</keyword>
<dbReference type="AlphaFoldDB" id="A0A7W7MYB7"/>
<dbReference type="EC" id="3.5.1.97" evidence="7"/>
<dbReference type="EMBL" id="BAAAHD010000069">
    <property type="protein sequence ID" value="GAA0590485.1"/>
    <property type="molecule type" value="Genomic_DNA"/>
</dbReference>
<evidence type="ECO:0000256" key="3">
    <source>
        <dbReference type="ARBA" id="ARBA00022801"/>
    </source>
</evidence>
<sequence>MPRPLLRVAGTAVLGVALLAPVPAFAATELPSERGMSATIRYTEYGIPHITAKDYAGLGYGTGYAAAKDNLCLIAQGVVTLRGERSKYFGPEAAPDGSLSSASTNLASDVFFTSVNDSGIVEKLIAAPAPYGPAAEAREISRGWAAGYNRFLSEGEITDPACKGAAWLRPVTELDVHRRGYALAMLGASGRSTDQIVAAAPPGGNEVRRSTQSPQEAAKAARNLMADAAMGSNAIAVGSQATANGRGLLLGNPHYPWHNGRRFWQMHQTIPGKLDVSGAGLLGSPAINIGHTSTFAWSHTVATGVPFSLTELRLVPGDPTSYFVDGKKEKLTKRQVTVQVKQQDGSLKRVTRTLWRSRYGPIVMSVPPVDLPWTTWNAYALTDPNATNVRLANTSLALSKARTTDDALRALKQTQGLPWVNTIAADSRGRALFAQIQVLPNVTDEFADRCNSLLGHLTFRQAGLAILDGTRSSCAPGKAPGTVQPGILAPDRYPVLHRADYVTNSNDSYWLSNPRQPLNGYDRIIGDENAERTLRTRSGLVAVQDQLGQGRFTRPDMQDLVFANRNIAGELAAEGSVKMCREMRLGEPCEVLAKWDRTADTGSRGALLFDRYWRKATAAWDLWKTPFDVSDPVNTPRDFNTASWAARKALIDAVGELRTSSIPLDAPLGDHQYVTRNGEKIPVGGGTEALGILNKIEARWTPGQGYTEVGTGSSYVQVVSFDGDRCPDTRTLMTYSQSADPTSPHHADQTRLFSKKGWATGRFCQDDITKAPGLKVVQLSGR</sequence>
<comment type="caution">
    <text evidence="7">The sequence shown here is derived from an EMBL/GenBank/DDBJ whole genome shotgun (WGS) entry which is preliminary data.</text>
</comment>
<dbReference type="InterPro" id="IPR023343">
    <property type="entry name" value="Penicillin_amidase_dom1"/>
</dbReference>
<reference evidence="6" key="3">
    <citation type="submission" date="2023-12" db="EMBL/GenBank/DDBJ databases">
        <authorList>
            <person name="Sun Q."/>
            <person name="Inoue M."/>
        </authorList>
    </citation>
    <scope>NUCLEOTIDE SEQUENCE</scope>
    <source>
        <strain evidence="6">JCM 10667</strain>
    </source>
</reference>
<evidence type="ECO:0000256" key="4">
    <source>
        <dbReference type="ARBA" id="ARBA00023145"/>
    </source>
</evidence>
<dbReference type="GO" id="GO:0017000">
    <property type="term" value="P:antibiotic biosynthetic process"/>
    <property type="evidence" value="ECO:0007669"/>
    <property type="project" value="InterPro"/>
</dbReference>
<protein>
    <submittedName>
        <fullName evidence="7">Acyl-homoserine-lactone acylase</fullName>
        <ecNumber evidence="7">3.5.1.97</ecNumber>
    </submittedName>
    <submittedName>
        <fullName evidence="6">Penicillin acylase family protein</fullName>
    </submittedName>
</protein>
<evidence type="ECO:0000256" key="5">
    <source>
        <dbReference type="SAM" id="SignalP"/>
    </source>
</evidence>
<evidence type="ECO:0000313" key="8">
    <source>
        <dbReference type="Proteomes" id="UP000549343"/>
    </source>
</evidence>
<keyword evidence="9" id="KW-1185">Reference proteome</keyword>
<dbReference type="Gene3D" id="1.10.439.10">
    <property type="entry name" value="Penicillin Amidohydrolase, domain 1"/>
    <property type="match status" value="1"/>
</dbReference>
<dbReference type="Pfam" id="PF01804">
    <property type="entry name" value="Penicil_amidase"/>
    <property type="match status" value="1"/>
</dbReference>
<dbReference type="InterPro" id="IPR029055">
    <property type="entry name" value="Ntn_hydrolases_N"/>
</dbReference>
<reference evidence="6 9" key="1">
    <citation type="journal article" date="2019" name="Int. J. Syst. Evol. Microbiol.">
        <title>The Global Catalogue of Microorganisms (GCM) 10K type strain sequencing project: providing services to taxonomists for standard genome sequencing and annotation.</title>
        <authorList>
            <consortium name="The Broad Institute Genomics Platform"/>
            <consortium name="The Broad Institute Genome Sequencing Center for Infectious Disease"/>
            <person name="Wu L."/>
            <person name="Ma J."/>
        </authorList>
    </citation>
    <scope>NUCLEOTIDE SEQUENCE [LARGE SCALE GENOMIC DNA]</scope>
    <source>
        <strain evidence="6 9">JCM 10667</strain>
    </source>
</reference>
<dbReference type="RefSeq" id="WP_184885171.1">
    <property type="nucleotide sequence ID" value="NZ_BAAAHD010000069.1"/>
</dbReference>
<dbReference type="Gene3D" id="1.10.1400.10">
    <property type="match status" value="1"/>
</dbReference>
<dbReference type="Gene3D" id="3.60.20.10">
    <property type="entry name" value="Glutamine Phosphoribosylpyrophosphate, subunit 1, domain 1"/>
    <property type="match status" value="1"/>
</dbReference>
<evidence type="ECO:0000313" key="9">
    <source>
        <dbReference type="Proteomes" id="UP001501427"/>
    </source>
</evidence>
<name>A0A7W7MYB7_9ACTN</name>
<evidence type="ECO:0000256" key="2">
    <source>
        <dbReference type="ARBA" id="ARBA00022729"/>
    </source>
</evidence>
<dbReference type="InterPro" id="IPR043147">
    <property type="entry name" value="Penicillin_amidase_A-knob"/>
</dbReference>
<feature type="chain" id="PRO_5031473035" evidence="5">
    <location>
        <begin position="27"/>
        <end position="782"/>
    </location>
</feature>
<keyword evidence="2 5" id="KW-0732">Signal</keyword>
<comment type="similarity">
    <text evidence="1">Belongs to the peptidase S45 family.</text>
</comment>
<keyword evidence="4" id="KW-0865">Zymogen</keyword>
<dbReference type="InterPro" id="IPR043146">
    <property type="entry name" value="Penicillin_amidase_N_B-knob"/>
</dbReference>
<dbReference type="PANTHER" id="PTHR34218">
    <property type="entry name" value="PEPTIDASE S45 PENICILLIN AMIDASE"/>
    <property type="match status" value="1"/>
</dbReference>
<dbReference type="Proteomes" id="UP001501427">
    <property type="component" value="Unassembled WGS sequence"/>
</dbReference>
<evidence type="ECO:0000313" key="7">
    <source>
        <dbReference type="EMBL" id="MBB4775731.1"/>
    </source>
</evidence>
<feature type="signal peptide" evidence="5">
    <location>
        <begin position="1"/>
        <end position="26"/>
    </location>
</feature>
<gene>
    <name evidence="7" type="ORF">F4557_004149</name>
    <name evidence="6" type="ORF">GCM10009546_61140</name>
</gene>
<dbReference type="Gene3D" id="2.30.120.10">
    <property type="match status" value="1"/>
</dbReference>
<organism evidence="7 8">
    <name type="scientific">Actinomadura livida</name>
    <dbReference type="NCBI Taxonomy" id="79909"/>
    <lineage>
        <taxon>Bacteria</taxon>
        <taxon>Bacillati</taxon>
        <taxon>Actinomycetota</taxon>
        <taxon>Actinomycetes</taxon>
        <taxon>Streptosporangiales</taxon>
        <taxon>Thermomonosporaceae</taxon>
        <taxon>Actinomadura</taxon>
    </lineage>
</organism>